<dbReference type="GO" id="GO:0003677">
    <property type="term" value="F:DNA binding"/>
    <property type="evidence" value="ECO:0007669"/>
    <property type="project" value="UniProtKB-KW"/>
</dbReference>
<dbReference type="InterPro" id="IPR020563">
    <property type="entry name" value="X-over_junc_endoDNase_Mg_BS"/>
</dbReference>
<evidence type="ECO:0000256" key="4">
    <source>
        <dbReference type="ARBA" id="ARBA00022723"/>
    </source>
</evidence>
<dbReference type="KEGG" id="fjg:BB050_01238"/>
<gene>
    <name evidence="13 15" type="primary">ruvC</name>
    <name evidence="15" type="ORF">BB050_01238</name>
</gene>
<dbReference type="FunFam" id="3.30.420.10:FF:000002">
    <property type="entry name" value="Crossover junction endodeoxyribonuclease RuvC"/>
    <property type="match status" value="1"/>
</dbReference>
<comment type="subunit">
    <text evidence="13">Homodimer which binds Holliday junction (HJ) DNA. The HJ becomes 2-fold symmetrical on binding to RuvC with unstacked arms; it has a different conformation from HJ DNA in complex with RuvA. In the full resolvosome a probable DNA-RuvA(4)-RuvB(12)-RuvC(2) complex forms which resolves the HJ.</text>
</comment>
<proteinExistence type="inferred from homology"/>
<dbReference type="Proteomes" id="UP000093276">
    <property type="component" value="Chromosome"/>
</dbReference>
<feature type="binding site" evidence="13">
    <location>
        <position position="37"/>
    </location>
    <ligand>
        <name>Mg(2+)</name>
        <dbReference type="ChEBI" id="CHEBI:18420"/>
        <label>1</label>
    </ligand>
</feature>
<evidence type="ECO:0000256" key="3">
    <source>
        <dbReference type="ARBA" id="ARBA00022722"/>
    </source>
</evidence>
<reference evidence="15 16" key="1">
    <citation type="submission" date="2016-08" db="EMBL/GenBank/DDBJ databases">
        <title>Complete genome sequence of Flavobacterium johnsoniae strain GSE09, a volatile-producing biocontrol agent isolated from cucumber (Cucumis sativus).</title>
        <authorList>
            <person name="Jeong J.-J."/>
            <person name="Oh J.Y."/>
            <person name="Jim Y.J."/>
            <person name="Sang M.K."/>
            <person name="Kim K.D."/>
        </authorList>
    </citation>
    <scope>NUCLEOTIDE SEQUENCE [LARGE SCALE GENOMIC DNA]</scope>
    <source>
        <strain evidence="15 16">GSE09</strain>
    </source>
</reference>
<dbReference type="PANTHER" id="PTHR30194">
    <property type="entry name" value="CROSSOVER JUNCTION ENDODEOXYRIBONUCLEASE RUVC"/>
    <property type="match status" value="1"/>
</dbReference>
<dbReference type="InterPro" id="IPR002176">
    <property type="entry name" value="X-over_junc_endoDNase_RuvC"/>
</dbReference>
<evidence type="ECO:0000256" key="6">
    <source>
        <dbReference type="ARBA" id="ARBA00022763"/>
    </source>
</evidence>
<evidence type="ECO:0000256" key="2">
    <source>
        <dbReference type="ARBA" id="ARBA00022490"/>
    </source>
</evidence>
<keyword evidence="10 13" id="KW-0233">DNA recombination</keyword>
<dbReference type="GO" id="GO:0000287">
    <property type="term" value="F:magnesium ion binding"/>
    <property type="evidence" value="ECO:0007669"/>
    <property type="project" value="UniProtKB-UniRule"/>
</dbReference>
<keyword evidence="8 13" id="KW-0460">Magnesium</keyword>
<keyword evidence="5 13" id="KW-0255">Endonuclease</keyword>
<evidence type="ECO:0000256" key="9">
    <source>
        <dbReference type="ARBA" id="ARBA00023125"/>
    </source>
</evidence>
<sequence>MWQFENEKMNCLIFKKLETSNLKQKKLTQERIILGIDPGTTIMGFGLIKVTNKKMEFLQLNELQLSKYDNHYQKLRIIFERTIELIETHCPDEIAIEAPFFGKNVQSMLKLGRAQGVAMAAGLSRGIPITEYEPKKIKMAITGNGNASKEQVAKMLQQLLGLKELPKNLDSTDGLAAAVCHYFNSGKVVAGKSYSGWDAFVKQNEDRIKK</sequence>
<dbReference type="EMBL" id="CP016907">
    <property type="protein sequence ID" value="AOC94372.1"/>
    <property type="molecule type" value="Genomic_DNA"/>
</dbReference>
<dbReference type="InterPro" id="IPR036397">
    <property type="entry name" value="RNaseH_sf"/>
</dbReference>
<evidence type="ECO:0000313" key="15">
    <source>
        <dbReference type="EMBL" id="AOC94372.1"/>
    </source>
</evidence>
<keyword evidence="6 13" id="KW-0227">DNA damage</keyword>
<dbReference type="Pfam" id="PF02075">
    <property type="entry name" value="RuvC"/>
    <property type="match status" value="1"/>
</dbReference>
<dbReference type="HAMAP" id="MF_00034">
    <property type="entry name" value="RuvC"/>
    <property type="match status" value="1"/>
</dbReference>
<evidence type="ECO:0000256" key="10">
    <source>
        <dbReference type="ARBA" id="ARBA00023172"/>
    </source>
</evidence>
<accession>A0AAC9CY86</accession>
<name>A0AAC9CY86_9FLAO</name>
<protein>
    <recommendedName>
        <fullName evidence="13 14">Crossover junction endodeoxyribonuclease RuvC</fullName>
        <ecNumber evidence="13 14">3.1.21.10</ecNumber>
    </recommendedName>
    <alternativeName>
        <fullName evidence="13">Holliday junction nuclease RuvC</fullName>
    </alternativeName>
    <alternativeName>
        <fullName evidence="13">Holliday junction resolvase RuvC</fullName>
    </alternativeName>
</protein>
<dbReference type="Gene3D" id="3.30.420.10">
    <property type="entry name" value="Ribonuclease H-like superfamily/Ribonuclease H"/>
    <property type="match status" value="1"/>
</dbReference>
<evidence type="ECO:0000256" key="14">
    <source>
        <dbReference type="NCBIfam" id="TIGR00228"/>
    </source>
</evidence>
<keyword evidence="4 13" id="KW-0479">Metal-binding</keyword>
<feature type="binding site" evidence="13">
    <location>
        <position position="170"/>
    </location>
    <ligand>
        <name>Mg(2+)</name>
        <dbReference type="ChEBI" id="CHEBI:18420"/>
        <label>1</label>
    </ligand>
</feature>
<evidence type="ECO:0000313" key="16">
    <source>
        <dbReference type="Proteomes" id="UP000093276"/>
    </source>
</evidence>
<dbReference type="GO" id="GO:0005737">
    <property type="term" value="C:cytoplasm"/>
    <property type="evidence" value="ECO:0007669"/>
    <property type="project" value="UniProtKB-SubCell"/>
</dbReference>
<evidence type="ECO:0000256" key="8">
    <source>
        <dbReference type="ARBA" id="ARBA00022842"/>
    </source>
</evidence>
<feature type="active site" evidence="13">
    <location>
        <position position="170"/>
    </location>
</feature>
<dbReference type="AlphaFoldDB" id="A0AAC9CY86"/>
<evidence type="ECO:0000256" key="12">
    <source>
        <dbReference type="ARBA" id="ARBA00029354"/>
    </source>
</evidence>
<comment type="subcellular location">
    <subcellularLocation>
        <location evidence="13">Cytoplasm</location>
    </subcellularLocation>
</comment>
<keyword evidence="9 13" id="KW-0238">DNA-binding</keyword>
<comment type="cofactor">
    <cofactor evidence="13">
        <name>Mg(2+)</name>
        <dbReference type="ChEBI" id="CHEBI:18420"/>
    </cofactor>
    <text evidence="13">Binds 2 Mg(2+) ion per subunit.</text>
</comment>
<dbReference type="GO" id="GO:0006310">
    <property type="term" value="P:DNA recombination"/>
    <property type="evidence" value="ECO:0007669"/>
    <property type="project" value="UniProtKB-UniRule"/>
</dbReference>
<feature type="active site" evidence="13">
    <location>
        <position position="97"/>
    </location>
</feature>
<evidence type="ECO:0000256" key="13">
    <source>
        <dbReference type="HAMAP-Rule" id="MF_00034"/>
    </source>
</evidence>
<evidence type="ECO:0000256" key="11">
    <source>
        <dbReference type="ARBA" id="ARBA00023204"/>
    </source>
</evidence>
<dbReference type="GO" id="GO:0006281">
    <property type="term" value="P:DNA repair"/>
    <property type="evidence" value="ECO:0007669"/>
    <property type="project" value="UniProtKB-UniRule"/>
</dbReference>
<dbReference type="PANTHER" id="PTHR30194:SF3">
    <property type="entry name" value="CROSSOVER JUNCTION ENDODEOXYRIBONUCLEASE RUVC"/>
    <property type="match status" value="1"/>
</dbReference>
<evidence type="ECO:0000256" key="1">
    <source>
        <dbReference type="ARBA" id="ARBA00009518"/>
    </source>
</evidence>
<evidence type="ECO:0000256" key="5">
    <source>
        <dbReference type="ARBA" id="ARBA00022759"/>
    </source>
</evidence>
<dbReference type="InterPro" id="IPR012337">
    <property type="entry name" value="RNaseH-like_sf"/>
</dbReference>
<keyword evidence="3 13" id="KW-0540">Nuclease</keyword>
<dbReference type="PROSITE" id="PS01321">
    <property type="entry name" value="RUVC"/>
    <property type="match status" value="1"/>
</dbReference>
<evidence type="ECO:0000256" key="7">
    <source>
        <dbReference type="ARBA" id="ARBA00022801"/>
    </source>
</evidence>
<comment type="similarity">
    <text evidence="1 13">Belongs to the RuvC family.</text>
</comment>
<dbReference type="GO" id="GO:0008821">
    <property type="term" value="F:crossover junction DNA endonuclease activity"/>
    <property type="evidence" value="ECO:0007669"/>
    <property type="project" value="UniProtKB-UniRule"/>
</dbReference>
<organism evidence="15 16">
    <name type="scientific">Flavobacterium anhuiense</name>
    <dbReference type="NCBI Taxonomy" id="459526"/>
    <lineage>
        <taxon>Bacteria</taxon>
        <taxon>Pseudomonadati</taxon>
        <taxon>Bacteroidota</taxon>
        <taxon>Flavobacteriia</taxon>
        <taxon>Flavobacteriales</taxon>
        <taxon>Flavobacteriaceae</taxon>
        <taxon>Flavobacterium</taxon>
    </lineage>
</organism>
<keyword evidence="11 13" id="KW-0234">DNA repair</keyword>
<keyword evidence="7 13" id="KW-0378">Hydrolase</keyword>
<dbReference type="SUPFAM" id="SSF53098">
    <property type="entry name" value="Ribonuclease H-like"/>
    <property type="match status" value="1"/>
</dbReference>
<dbReference type="EC" id="3.1.21.10" evidence="13 14"/>
<keyword evidence="2 13" id="KW-0963">Cytoplasm</keyword>
<feature type="binding site" evidence="13">
    <location>
        <position position="97"/>
    </location>
    <ligand>
        <name>Mg(2+)</name>
        <dbReference type="ChEBI" id="CHEBI:18420"/>
        <label>2</label>
    </ligand>
</feature>
<dbReference type="CDD" id="cd16962">
    <property type="entry name" value="RuvC"/>
    <property type="match status" value="1"/>
</dbReference>
<comment type="function">
    <text evidence="13">The RuvA-RuvB-RuvC complex processes Holliday junction (HJ) DNA during genetic recombination and DNA repair. Endonuclease that resolves HJ intermediates. Cleaves cruciform DNA by making single-stranded nicks across the HJ at symmetrical positions within the homologous arms, yielding a 5'-phosphate and a 3'-hydroxyl group; requires a central core of homology in the junction. The consensus cleavage sequence is 5'-(A/T)TT(C/G)-3'. Cleavage occurs on the 3'-side of the TT dinucleotide at the point of strand exchange. HJ branch migration catalyzed by RuvA-RuvB allows RuvC to scan DNA until it finds its consensus sequence, where it cleaves and resolves the cruciform DNA.</text>
</comment>
<comment type="catalytic activity">
    <reaction evidence="12 13">
        <text>Endonucleolytic cleavage at a junction such as a reciprocal single-stranded crossover between two homologous DNA duplexes (Holliday junction).</text>
        <dbReference type="EC" id="3.1.21.10"/>
    </reaction>
</comment>
<dbReference type="PRINTS" id="PR00696">
    <property type="entry name" value="RSOLVASERUVC"/>
</dbReference>
<dbReference type="GO" id="GO:0048476">
    <property type="term" value="C:Holliday junction resolvase complex"/>
    <property type="evidence" value="ECO:0007669"/>
    <property type="project" value="UniProtKB-UniRule"/>
</dbReference>
<feature type="active site" evidence="13">
    <location>
        <position position="37"/>
    </location>
</feature>
<dbReference type="NCBIfam" id="TIGR00228">
    <property type="entry name" value="ruvC"/>
    <property type="match status" value="1"/>
</dbReference>